<sequence length="63" mass="7393">MLRTVVIIGISMILGFSVPHYFMEYKAVHGFGLVHTGKGWVLIRYIHCYIIIIRFNLYALYML</sequence>
<evidence type="ECO:0008006" key="4">
    <source>
        <dbReference type="Google" id="ProtNLM"/>
    </source>
</evidence>
<organism evidence="2 3">
    <name type="scientific">Medicago truncatula</name>
    <name type="common">Barrel medic</name>
    <name type="synonym">Medicago tribuloides</name>
    <dbReference type="NCBI Taxonomy" id="3880"/>
    <lineage>
        <taxon>Eukaryota</taxon>
        <taxon>Viridiplantae</taxon>
        <taxon>Streptophyta</taxon>
        <taxon>Embryophyta</taxon>
        <taxon>Tracheophyta</taxon>
        <taxon>Spermatophyta</taxon>
        <taxon>Magnoliopsida</taxon>
        <taxon>eudicotyledons</taxon>
        <taxon>Gunneridae</taxon>
        <taxon>Pentapetalae</taxon>
        <taxon>rosids</taxon>
        <taxon>fabids</taxon>
        <taxon>Fabales</taxon>
        <taxon>Fabaceae</taxon>
        <taxon>Papilionoideae</taxon>
        <taxon>50 kb inversion clade</taxon>
        <taxon>NPAAA clade</taxon>
        <taxon>Hologalegina</taxon>
        <taxon>IRL clade</taxon>
        <taxon>Trifolieae</taxon>
        <taxon>Medicago</taxon>
    </lineage>
</organism>
<dbReference type="Gramene" id="rna43536">
    <property type="protein sequence ID" value="RHN48783.1"/>
    <property type="gene ID" value="gene43536"/>
</dbReference>
<dbReference type="AlphaFoldDB" id="A0A396H7P4"/>
<evidence type="ECO:0000256" key="1">
    <source>
        <dbReference type="SAM" id="Phobius"/>
    </source>
</evidence>
<proteinExistence type="predicted"/>
<feature type="transmembrane region" description="Helical" evidence="1">
    <location>
        <begin position="5"/>
        <end position="22"/>
    </location>
</feature>
<reference evidence="3" key="1">
    <citation type="journal article" date="2018" name="Nat. Plants">
        <title>Whole-genome landscape of Medicago truncatula symbiotic genes.</title>
        <authorList>
            <person name="Pecrix Y."/>
            <person name="Staton S.E."/>
            <person name="Sallet E."/>
            <person name="Lelandais-Briere C."/>
            <person name="Moreau S."/>
            <person name="Carrere S."/>
            <person name="Blein T."/>
            <person name="Jardinaud M.F."/>
            <person name="Latrasse D."/>
            <person name="Zouine M."/>
            <person name="Zahm M."/>
            <person name="Kreplak J."/>
            <person name="Mayjonade B."/>
            <person name="Satge C."/>
            <person name="Perez M."/>
            <person name="Cauet S."/>
            <person name="Marande W."/>
            <person name="Chantry-Darmon C."/>
            <person name="Lopez-Roques C."/>
            <person name="Bouchez O."/>
            <person name="Berard A."/>
            <person name="Debelle F."/>
            <person name="Munos S."/>
            <person name="Bendahmane A."/>
            <person name="Berges H."/>
            <person name="Niebel A."/>
            <person name="Buitink J."/>
            <person name="Frugier F."/>
            <person name="Benhamed M."/>
            <person name="Crespi M."/>
            <person name="Gouzy J."/>
            <person name="Gamas P."/>
        </authorList>
    </citation>
    <scope>NUCLEOTIDE SEQUENCE [LARGE SCALE GENOMIC DNA]</scope>
    <source>
        <strain evidence="3">cv. Jemalong A17</strain>
    </source>
</reference>
<gene>
    <name evidence="2" type="ORF">MtrunA17_Chr7g0267451</name>
</gene>
<accession>A0A396H7P4</accession>
<evidence type="ECO:0000313" key="2">
    <source>
        <dbReference type="EMBL" id="RHN48783.1"/>
    </source>
</evidence>
<comment type="caution">
    <text evidence="2">The sequence shown here is derived from an EMBL/GenBank/DDBJ whole genome shotgun (WGS) entry which is preliminary data.</text>
</comment>
<evidence type="ECO:0000313" key="3">
    <source>
        <dbReference type="Proteomes" id="UP000265566"/>
    </source>
</evidence>
<name>A0A396H7P4_MEDTR</name>
<protein>
    <recommendedName>
        <fullName evidence="4">Transmembrane protein</fullName>
    </recommendedName>
</protein>
<keyword evidence="1" id="KW-1133">Transmembrane helix</keyword>
<keyword evidence="1" id="KW-0812">Transmembrane</keyword>
<dbReference type="Proteomes" id="UP000265566">
    <property type="component" value="Chromosome 7"/>
</dbReference>
<dbReference type="EMBL" id="PSQE01000007">
    <property type="protein sequence ID" value="RHN48783.1"/>
    <property type="molecule type" value="Genomic_DNA"/>
</dbReference>
<keyword evidence="1" id="KW-0472">Membrane</keyword>
<feature type="transmembrane region" description="Helical" evidence="1">
    <location>
        <begin position="42"/>
        <end position="61"/>
    </location>
</feature>